<evidence type="ECO:0000313" key="2">
    <source>
        <dbReference type="Proteomes" id="UP000238479"/>
    </source>
</evidence>
<name>A0A2P6PXF5_ROSCH</name>
<organism evidence="1 2">
    <name type="scientific">Rosa chinensis</name>
    <name type="common">China rose</name>
    <dbReference type="NCBI Taxonomy" id="74649"/>
    <lineage>
        <taxon>Eukaryota</taxon>
        <taxon>Viridiplantae</taxon>
        <taxon>Streptophyta</taxon>
        <taxon>Embryophyta</taxon>
        <taxon>Tracheophyta</taxon>
        <taxon>Spermatophyta</taxon>
        <taxon>Magnoliopsida</taxon>
        <taxon>eudicotyledons</taxon>
        <taxon>Gunneridae</taxon>
        <taxon>Pentapetalae</taxon>
        <taxon>rosids</taxon>
        <taxon>fabids</taxon>
        <taxon>Rosales</taxon>
        <taxon>Rosaceae</taxon>
        <taxon>Rosoideae</taxon>
        <taxon>Rosoideae incertae sedis</taxon>
        <taxon>Rosa</taxon>
    </lineage>
</organism>
<reference evidence="1 2" key="1">
    <citation type="journal article" date="2018" name="Nat. Genet.">
        <title>The Rosa genome provides new insights in the design of modern roses.</title>
        <authorList>
            <person name="Bendahmane M."/>
        </authorList>
    </citation>
    <scope>NUCLEOTIDE SEQUENCE [LARGE SCALE GENOMIC DNA]</scope>
    <source>
        <strain evidence="2">cv. Old Blush</strain>
    </source>
</reference>
<evidence type="ECO:0000313" key="1">
    <source>
        <dbReference type="EMBL" id="PRQ26605.1"/>
    </source>
</evidence>
<comment type="caution">
    <text evidence="1">The sequence shown here is derived from an EMBL/GenBank/DDBJ whole genome shotgun (WGS) entry which is preliminary data.</text>
</comment>
<gene>
    <name evidence="1" type="ORF">RchiOBHm_Chr6g0296391</name>
</gene>
<protein>
    <submittedName>
        <fullName evidence="1">Uncharacterized protein</fullName>
    </submittedName>
</protein>
<proteinExistence type="predicted"/>
<dbReference type="EMBL" id="PDCK01000044">
    <property type="protein sequence ID" value="PRQ26605.1"/>
    <property type="molecule type" value="Genomic_DNA"/>
</dbReference>
<sequence length="53" mass="5858">MLKGPLNLQILDLYKSECRDGRIKVVGGDNIEGLLISPEPLALNTCNFTSYCM</sequence>
<dbReference type="Proteomes" id="UP000238479">
    <property type="component" value="Chromosome 6"/>
</dbReference>
<keyword evidence="2" id="KW-1185">Reference proteome</keyword>
<dbReference type="Gramene" id="PRQ26605">
    <property type="protein sequence ID" value="PRQ26605"/>
    <property type="gene ID" value="RchiOBHm_Chr6g0296391"/>
</dbReference>
<accession>A0A2P6PXF5</accession>
<dbReference type="AlphaFoldDB" id="A0A2P6PXF5"/>